<organism evidence="2 3">
    <name type="scientific">Cellvibrio mixtus</name>
    <dbReference type="NCBI Taxonomy" id="39650"/>
    <lineage>
        <taxon>Bacteria</taxon>
        <taxon>Pseudomonadati</taxon>
        <taxon>Pseudomonadota</taxon>
        <taxon>Gammaproteobacteria</taxon>
        <taxon>Cellvibrionales</taxon>
        <taxon>Cellvibrionaceae</taxon>
        <taxon>Cellvibrio</taxon>
    </lineage>
</organism>
<dbReference type="Pfam" id="PF13508">
    <property type="entry name" value="Acetyltransf_7"/>
    <property type="match status" value="1"/>
</dbReference>
<reference evidence="3" key="1">
    <citation type="submission" date="2017-05" db="EMBL/GenBank/DDBJ databases">
        <authorList>
            <person name="Barney B.M."/>
        </authorList>
    </citation>
    <scope>NUCLEOTIDE SEQUENCE [LARGE SCALE GENOMIC DNA]</scope>
    <source>
        <strain evidence="3">PSBB022</strain>
    </source>
</reference>
<dbReference type="AlphaFoldDB" id="A0A266Q285"/>
<dbReference type="GO" id="GO:0008080">
    <property type="term" value="F:N-acetyltransferase activity"/>
    <property type="evidence" value="ECO:0007669"/>
    <property type="project" value="InterPro"/>
</dbReference>
<evidence type="ECO:0000313" key="3">
    <source>
        <dbReference type="Proteomes" id="UP000216101"/>
    </source>
</evidence>
<dbReference type="InterPro" id="IPR000182">
    <property type="entry name" value="GNAT_dom"/>
</dbReference>
<protein>
    <submittedName>
        <fullName evidence="2">GNAT family N-acetyltransferase</fullName>
    </submittedName>
</protein>
<name>A0A266Q285_9GAMM</name>
<gene>
    <name evidence="2" type="ORF">CBP51_18765</name>
</gene>
<feature type="domain" description="N-acetyltransferase" evidence="1">
    <location>
        <begin position="4"/>
        <end position="153"/>
    </location>
</feature>
<dbReference type="PROSITE" id="PS51186">
    <property type="entry name" value="GNAT"/>
    <property type="match status" value="1"/>
</dbReference>
<dbReference type="PANTHER" id="PTHR13538">
    <property type="entry name" value="N-ACETYLTRANSFERASE 6"/>
    <property type="match status" value="1"/>
</dbReference>
<proteinExistence type="predicted"/>
<dbReference type="SUPFAM" id="SSF55729">
    <property type="entry name" value="Acyl-CoA N-acyltransferases (Nat)"/>
    <property type="match status" value="1"/>
</dbReference>
<dbReference type="EMBL" id="NHNI01000003">
    <property type="protein sequence ID" value="OZY83973.1"/>
    <property type="molecule type" value="Genomic_DNA"/>
</dbReference>
<keyword evidence="3" id="KW-1185">Reference proteome</keyword>
<dbReference type="CDD" id="cd04301">
    <property type="entry name" value="NAT_SF"/>
    <property type="match status" value="1"/>
</dbReference>
<dbReference type="InterPro" id="IPR039840">
    <property type="entry name" value="NAA80"/>
</dbReference>
<dbReference type="PANTHER" id="PTHR13538:SF4">
    <property type="entry name" value="N-ALPHA-ACETYLTRANSFERASE 80"/>
    <property type="match status" value="1"/>
</dbReference>
<accession>A0A266Q285</accession>
<evidence type="ECO:0000313" key="2">
    <source>
        <dbReference type="EMBL" id="OZY83973.1"/>
    </source>
</evidence>
<dbReference type="Gene3D" id="3.40.630.30">
    <property type="match status" value="1"/>
</dbReference>
<dbReference type="RefSeq" id="WP_094986225.1">
    <property type="nucleotide sequence ID" value="NZ_NHNI01000003.1"/>
</dbReference>
<dbReference type="GO" id="GO:0005737">
    <property type="term" value="C:cytoplasm"/>
    <property type="evidence" value="ECO:0007669"/>
    <property type="project" value="TreeGrafter"/>
</dbReference>
<dbReference type="InterPro" id="IPR016181">
    <property type="entry name" value="Acyl_CoA_acyltransferase"/>
</dbReference>
<sequence length="153" mass="17178">MKIINLRSAPEHIPTIAEWHHAQWGYLNPGGSVATRIERMQRYLSGVAMPSMYICVDGDRVLGTAALVESDMDSHPELSPWLASVYVHEDYRKQGIGAMLVNKVVAVAKTLGHNPLYLFTPDQAHFYQSLGWQFMAQESYRGSEATLMKIELA</sequence>
<comment type="caution">
    <text evidence="2">The sequence shown here is derived from an EMBL/GenBank/DDBJ whole genome shotgun (WGS) entry which is preliminary data.</text>
</comment>
<dbReference type="Proteomes" id="UP000216101">
    <property type="component" value="Unassembled WGS sequence"/>
</dbReference>
<dbReference type="GO" id="GO:1905502">
    <property type="term" value="F:acetyl-CoA binding"/>
    <property type="evidence" value="ECO:0007669"/>
    <property type="project" value="TreeGrafter"/>
</dbReference>
<evidence type="ECO:0000259" key="1">
    <source>
        <dbReference type="PROSITE" id="PS51186"/>
    </source>
</evidence>
<keyword evidence="2" id="KW-0808">Transferase</keyword>